<dbReference type="EMBL" id="AMZH03016548">
    <property type="protein sequence ID" value="RRT44308.1"/>
    <property type="molecule type" value="Genomic_DNA"/>
</dbReference>
<feature type="region of interest" description="Disordered" evidence="1">
    <location>
        <begin position="86"/>
        <end position="112"/>
    </location>
</feature>
<name>A0A426XXM2_ENSVE</name>
<gene>
    <name evidence="2" type="ORF">B296_00011030</name>
</gene>
<comment type="caution">
    <text evidence="2">The sequence shown here is derived from an EMBL/GenBank/DDBJ whole genome shotgun (WGS) entry which is preliminary data.</text>
</comment>
<dbReference type="AlphaFoldDB" id="A0A426XXM2"/>
<evidence type="ECO:0000256" key="1">
    <source>
        <dbReference type="SAM" id="MobiDB-lite"/>
    </source>
</evidence>
<evidence type="ECO:0000313" key="2">
    <source>
        <dbReference type="EMBL" id="RRT44308.1"/>
    </source>
</evidence>
<proteinExistence type="predicted"/>
<dbReference type="Proteomes" id="UP000287651">
    <property type="component" value="Unassembled WGS sequence"/>
</dbReference>
<protein>
    <submittedName>
        <fullName evidence="2">Uncharacterized protein</fullName>
    </submittedName>
</protein>
<feature type="compositionally biased region" description="Basic and acidic residues" evidence="1">
    <location>
        <begin position="93"/>
        <end position="112"/>
    </location>
</feature>
<sequence length="146" mass="16562">MKKSYSEFITRESVCNGDVTRRRYGAADHGEIVRGNATQAIVSREGQDHEEMIRSYWKLHFGRGLDYTKRRDFPGVIDPSLSWRESIGRKRGRGGEECKDKLQVPRQGGRTEAKELHKTSVDGLLIKIAESEGLQINAKVLDQGMK</sequence>
<evidence type="ECO:0000313" key="3">
    <source>
        <dbReference type="Proteomes" id="UP000287651"/>
    </source>
</evidence>
<accession>A0A426XXM2</accession>
<reference evidence="2 3" key="1">
    <citation type="journal article" date="2014" name="Agronomy (Basel)">
        <title>A Draft Genome Sequence for Ensete ventricosum, the Drought-Tolerant Tree Against Hunger.</title>
        <authorList>
            <person name="Harrison J."/>
            <person name="Moore K.A."/>
            <person name="Paszkiewicz K."/>
            <person name="Jones T."/>
            <person name="Grant M."/>
            <person name="Ambacheew D."/>
            <person name="Muzemil S."/>
            <person name="Studholme D.J."/>
        </authorList>
    </citation>
    <scope>NUCLEOTIDE SEQUENCE [LARGE SCALE GENOMIC DNA]</scope>
</reference>
<organism evidence="2 3">
    <name type="scientific">Ensete ventricosum</name>
    <name type="common">Abyssinian banana</name>
    <name type="synonym">Musa ensete</name>
    <dbReference type="NCBI Taxonomy" id="4639"/>
    <lineage>
        <taxon>Eukaryota</taxon>
        <taxon>Viridiplantae</taxon>
        <taxon>Streptophyta</taxon>
        <taxon>Embryophyta</taxon>
        <taxon>Tracheophyta</taxon>
        <taxon>Spermatophyta</taxon>
        <taxon>Magnoliopsida</taxon>
        <taxon>Liliopsida</taxon>
        <taxon>Zingiberales</taxon>
        <taxon>Musaceae</taxon>
        <taxon>Ensete</taxon>
    </lineage>
</organism>